<name>A0A1M5U2Z9_9FIRM</name>
<dbReference type="InterPro" id="IPR007863">
    <property type="entry name" value="Peptidase_M16_C"/>
</dbReference>
<dbReference type="Gene3D" id="3.30.830.10">
    <property type="entry name" value="Metalloenzyme, LuxS/M16 peptidase-like"/>
    <property type="match status" value="2"/>
</dbReference>
<dbReference type="InterPro" id="IPR011765">
    <property type="entry name" value="Pept_M16_N"/>
</dbReference>
<dbReference type="Pfam" id="PF00675">
    <property type="entry name" value="Peptidase_M16"/>
    <property type="match status" value="1"/>
</dbReference>
<dbReference type="OrthoDB" id="9811314at2"/>
<dbReference type="PANTHER" id="PTHR11851">
    <property type="entry name" value="METALLOPROTEASE"/>
    <property type="match status" value="1"/>
</dbReference>
<dbReference type="PANTHER" id="PTHR11851:SF134">
    <property type="entry name" value="ZINC-DEPENDENT PROTEASE"/>
    <property type="match status" value="1"/>
</dbReference>
<dbReference type="InterPro" id="IPR050361">
    <property type="entry name" value="MPP/UQCRC_Complex"/>
</dbReference>
<dbReference type="GO" id="GO:0046872">
    <property type="term" value="F:metal ion binding"/>
    <property type="evidence" value="ECO:0007669"/>
    <property type="project" value="InterPro"/>
</dbReference>
<feature type="domain" description="Peptidase M16 N-terminal" evidence="1">
    <location>
        <begin position="65"/>
        <end position="177"/>
    </location>
</feature>
<protein>
    <submittedName>
        <fullName evidence="3">Predicted Zn-dependent peptidase</fullName>
    </submittedName>
</protein>
<organism evidence="3 4">
    <name type="scientific">Caloranaerobacter azorensis DSM 13643</name>
    <dbReference type="NCBI Taxonomy" id="1121264"/>
    <lineage>
        <taxon>Bacteria</taxon>
        <taxon>Bacillati</taxon>
        <taxon>Bacillota</taxon>
        <taxon>Tissierellia</taxon>
        <taxon>Tissierellales</taxon>
        <taxon>Thermohalobacteraceae</taxon>
        <taxon>Caloranaerobacter</taxon>
    </lineage>
</organism>
<evidence type="ECO:0000313" key="4">
    <source>
        <dbReference type="Proteomes" id="UP000183967"/>
    </source>
</evidence>
<proteinExistence type="predicted"/>
<gene>
    <name evidence="3" type="ORF">SAMN02745135_01249</name>
</gene>
<dbReference type="NCBIfam" id="NF047421">
    <property type="entry name" value="YfmH_fam"/>
    <property type="match status" value="1"/>
</dbReference>
<dbReference type="AlphaFoldDB" id="A0A1M5U2Z9"/>
<dbReference type="Pfam" id="PF05193">
    <property type="entry name" value="Peptidase_M16_C"/>
    <property type="match status" value="1"/>
</dbReference>
<sequence>MKIEVSTHDKLNEKLNFAKLDSGLNVFHIPKKDYVEKYAMFSTNYGSNDNKFIPVEETEAIEVPEGIAHFLEHKLFEEPTGNIFAKFSELGSYVNAFTNFNQTSYLFTCTDKFYENLEVLVKFVQNPYFTDENVEKEKGIIEQEIRMYDDSPNWKVFSNCLKGMYHYHPVRIDIAGTVESIKKINKEFLYKCYNTFYRLENMVLVMVGDFDFEKALEVVNNALKSSKSKGDLNIKRFYPKEPKHINESILEERLQVSSPLFNIGFKDIDLGYDGDMLLKKEIETNILLDLLFGKSSELYQKLYEDGLINNTFGSQYIGHKDYGHSIIGGESVEPKKVLETIIKYLEKIKINGLNETDFIRIKKKSLGYHIMDFDSIEFIANSFTSYYFKNASLFEYMNILENISLEDLQKRLEKHFREDNFVISIVNP</sequence>
<dbReference type="SUPFAM" id="SSF63411">
    <property type="entry name" value="LuxS/MPP-like metallohydrolase"/>
    <property type="match status" value="2"/>
</dbReference>
<dbReference type="InterPro" id="IPR011249">
    <property type="entry name" value="Metalloenz_LuxS/M16"/>
</dbReference>
<evidence type="ECO:0000313" key="3">
    <source>
        <dbReference type="EMBL" id="SHH57328.1"/>
    </source>
</evidence>
<feature type="domain" description="Peptidase M16 C-terminal" evidence="2">
    <location>
        <begin position="183"/>
        <end position="364"/>
    </location>
</feature>
<reference evidence="4" key="1">
    <citation type="submission" date="2016-11" db="EMBL/GenBank/DDBJ databases">
        <authorList>
            <person name="Varghese N."/>
            <person name="Submissions S."/>
        </authorList>
    </citation>
    <scope>NUCLEOTIDE SEQUENCE [LARGE SCALE GENOMIC DNA]</scope>
    <source>
        <strain evidence="4">DSM 13643</strain>
    </source>
</reference>
<dbReference type="Proteomes" id="UP000183967">
    <property type="component" value="Unassembled WGS sequence"/>
</dbReference>
<keyword evidence="4" id="KW-1185">Reference proteome</keyword>
<dbReference type="RefSeq" id="WP_143153574.1">
    <property type="nucleotide sequence ID" value="NZ_FQXO01000027.1"/>
</dbReference>
<evidence type="ECO:0000259" key="2">
    <source>
        <dbReference type="Pfam" id="PF05193"/>
    </source>
</evidence>
<dbReference type="EMBL" id="FQXO01000027">
    <property type="protein sequence ID" value="SHH57328.1"/>
    <property type="molecule type" value="Genomic_DNA"/>
</dbReference>
<evidence type="ECO:0000259" key="1">
    <source>
        <dbReference type="Pfam" id="PF00675"/>
    </source>
</evidence>
<accession>A0A1M5U2Z9</accession>